<keyword evidence="1" id="KW-1133">Transmembrane helix</keyword>
<evidence type="ECO:0000313" key="2">
    <source>
        <dbReference type="EMBL" id="KAF9070581.1"/>
    </source>
</evidence>
<gene>
    <name evidence="2" type="ORF">BDP27DRAFT_1323520</name>
</gene>
<evidence type="ECO:0000256" key="1">
    <source>
        <dbReference type="SAM" id="Phobius"/>
    </source>
</evidence>
<keyword evidence="1" id="KW-0472">Membrane</keyword>
<keyword evidence="1" id="KW-0812">Transmembrane</keyword>
<dbReference type="EMBL" id="JADNRY010000039">
    <property type="protein sequence ID" value="KAF9070581.1"/>
    <property type="molecule type" value="Genomic_DNA"/>
</dbReference>
<sequence length="67" mass="7450">MAGAGSYKHDQCNCCLCASKNPILSFLHNIIIACIVASFNHFRTRRTLRDNDKRPGQKVLIFGAVTI</sequence>
<feature type="transmembrane region" description="Helical" evidence="1">
    <location>
        <begin position="26"/>
        <end position="44"/>
    </location>
</feature>
<name>A0A9P5PR06_9AGAR</name>
<keyword evidence="3" id="KW-1185">Reference proteome</keyword>
<dbReference type="AlphaFoldDB" id="A0A9P5PR06"/>
<accession>A0A9P5PR06</accession>
<organism evidence="2 3">
    <name type="scientific">Rhodocollybia butyracea</name>
    <dbReference type="NCBI Taxonomy" id="206335"/>
    <lineage>
        <taxon>Eukaryota</taxon>
        <taxon>Fungi</taxon>
        <taxon>Dikarya</taxon>
        <taxon>Basidiomycota</taxon>
        <taxon>Agaricomycotina</taxon>
        <taxon>Agaricomycetes</taxon>
        <taxon>Agaricomycetidae</taxon>
        <taxon>Agaricales</taxon>
        <taxon>Marasmiineae</taxon>
        <taxon>Omphalotaceae</taxon>
        <taxon>Rhodocollybia</taxon>
    </lineage>
</organism>
<protein>
    <submittedName>
        <fullName evidence="2">Uncharacterized protein</fullName>
    </submittedName>
</protein>
<dbReference type="Proteomes" id="UP000772434">
    <property type="component" value="Unassembled WGS sequence"/>
</dbReference>
<comment type="caution">
    <text evidence="2">The sequence shown here is derived from an EMBL/GenBank/DDBJ whole genome shotgun (WGS) entry which is preliminary data.</text>
</comment>
<reference evidence="2" key="1">
    <citation type="submission" date="2020-11" db="EMBL/GenBank/DDBJ databases">
        <authorList>
            <consortium name="DOE Joint Genome Institute"/>
            <person name="Ahrendt S."/>
            <person name="Riley R."/>
            <person name="Andreopoulos W."/>
            <person name="Labutti K."/>
            <person name="Pangilinan J."/>
            <person name="Ruiz-Duenas F.J."/>
            <person name="Barrasa J.M."/>
            <person name="Sanchez-Garcia M."/>
            <person name="Camarero S."/>
            <person name="Miyauchi S."/>
            <person name="Serrano A."/>
            <person name="Linde D."/>
            <person name="Babiker R."/>
            <person name="Drula E."/>
            <person name="Ayuso-Fernandez I."/>
            <person name="Pacheco R."/>
            <person name="Padilla G."/>
            <person name="Ferreira P."/>
            <person name="Barriuso J."/>
            <person name="Kellner H."/>
            <person name="Castanera R."/>
            <person name="Alfaro M."/>
            <person name="Ramirez L."/>
            <person name="Pisabarro A.G."/>
            <person name="Kuo A."/>
            <person name="Tritt A."/>
            <person name="Lipzen A."/>
            <person name="He G."/>
            <person name="Yan M."/>
            <person name="Ng V."/>
            <person name="Cullen D."/>
            <person name="Martin F."/>
            <person name="Rosso M.-N."/>
            <person name="Henrissat B."/>
            <person name="Hibbett D."/>
            <person name="Martinez A.T."/>
            <person name="Grigoriev I.V."/>
        </authorList>
    </citation>
    <scope>NUCLEOTIDE SEQUENCE</scope>
    <source>
        <strain evidence="2">AH 40177</strain>
    </source>
</reference>
<evidence type="ECO:0000313" key="3">
    <source>
        <dbReference type="Proteomes" id="UP000772434"/>
    </source>
</evidence>
<proteinExistence type="predicted"/>